<dbReference type="Pfam" id="PF24463">
    <property type="entry name" value="DUF7577"/>
    <property type="match status" value="1"/>
</dbReference>
<dbReference type="SUPFAM" id="SSF90209">
    <property type="entry name" value="Ran binding protein zinc finger-like"/>
    <property type="match status" value="1"/>
</dbReference>
<name>A0A5C5YW48_9BACT</name>
<dbReference type="InterPro" id="IPR036443">
    <property type="entry name" value="Znf_RanBP2_sf"/>
</dbReference>
<dbReference type="Proteomes" id="UP000315010">
    <property type="component" value="Unassembled WGS sequence"/>
</dbReference>
<protein>
    <recommendedName>
        <fullName evidence="5">RanBP2-type domain-containing protein</fullName>
    </recommendedName>
</protein>
<reference evidence="6 7" key="1">
    <citation type="submission" date="2019-02" db="EMBL/GenBank/DDBJ databases">
        <title>Deep-cultivation of Planctomycetes and their phenomic and genomic characterization uncovers novel biology.</title>
        <authorList>
            <person name="Wiegand S."/>
            <person name="Jogler M."/>
            <person name="Boedeker C."/>
            <person name="Pinto D."/>
            <person name="Vollmers J."/>
            <person name="Rivas-Marin E."/>
            <person name="Kohn T."/>
            <person name="Peeters S.H."/>
            <person name="Heuer A."/>
            <person name="Rast P."/>
            <person name="Oberbeckmann S."/>
            <person name="Bunk B."/>
            <person name="Jeske O."/>
            <person name="Meyerdierks A."/>
            <person name="Storesund J.E."/>
            <person name="Kallscheuer N."/>
            <person name="Luecker S."/>
            <person name="Lage O.M."/>
            <person name="Pohl T."/>
            <person name="Merkel B.J."/>
            <person name="Hornburger P."/>
            <person name="Mueller R.-W."/>
            <person name="Bruemmer F."/>
            <person name="Labrenz M."/>
            <person name="Spormann A.M."/>
            <person name="Op Den Camp H."/>
            <person name="Overmann J."/>
            <person name="Amann R."/>
            <person name="Jetten M.S.M."/>
            <person name="Mascher T."/>
            <person name="Medema M.H."/>
            <person name="Devos D.P."/>
            <person name="Kaster A.-K."/>
            <person name="Ovreas L."/>
            <person name="Rohde M."/>
            <person name="Galperin M.Y."/>
            <person name="Jogler C."/>
        </authorList>
    </citation>
    <scope>NUCLEOTIDE SEQUENCE [LARGE SCALE GENOMIC DNA]</scope>
    <source>
        <strain evidence="6 7">CA13</strain>
    </source>
</reference>
<keyword evidence="4" id="KW-1133">Transmembrane helix</keyword>
<keyword evidence="2" id="KW-0863">Zinc-finger</keyword>
<dbReference type="PROSITE" id="PS50199">
    <property type="entry name" value="ZF_RANBP2_2"/>
    <property type="match status" value="1"/>
</dbReference>
<keyword evidence="3" id="KW-0862">Zinc</keyword>
<keyword evidence="4" id="KW-0812">Transmembrane</keyword>
<dbReference type="GO" id="GO:0008270">
    <property type="term" value="F:zinc ion binding"/>
    <property type="evidence" value="ECO:0007669"/>
    <property type="project" value="UniProtKB-KW"/>
</dbReference>
<evidence type="ECO:0000313" key="7">
    <source>
        <dbReference type="Proteomes" id="UP000315010"/>
    </source>
</evidence>
<keyword evidence="1" id="KW-0479">Metal-binding</keyword>
<organism evidence="6 7">
    <name type="scientific">Novipirellula herctigrandis</name>
    <dbReference type="NCBI Taxonomy" id="2527986"/>
    <lineage>
        <taxon>Bacteria</taxon>
        <taxon>Pseudomonadati</taxon>
        <taxon>Planctomycetota</taxon>
        <taxon>Planctomycetia</taxon>
        <taxon>Pirellulales</taxon>
        <taxon>Pirellulaceae</taxon>
        <taxon>Novipirellula</taxon>
    </lineage>
</organism>
<keyword evidence="7" id="KW-1185">Reference proteome</keyword>
<feature type="transmembrane region" description="Helical" evidence="4">
    <location>
        <begin position="6"/>
        <end position="28"/>
    </location>
</feature>
<comment type="caution">
    <text evidence="6">The sequence shown here is derived from an EMBL/GenBank/DDBJ whole genome shotgun (WGS) entry which is preliminary data.</text>
</comment>
<dbReference type="InterPro" id="IPR001876">
    <property type="entry name" value="Znf_RanBP2"/>
</dbReference>
<dbReference type="PROSITE" id="PS01358">
    <property type="entry name" value="ZF_RANBP2_1"/>
    <property type="match status" value="1"/>
</dbReference>
<accession>A0A5C5YW48</accession>
<dbReference type="Gene3D" id="2.30.30.380">
    <property type="entry name" value="Zn-finger domain of Sec23/24"/>
    <property type="match status" value="1"/>
</dbReference>
<evidence type="ECO:0000259" key="5">
    <source>
        <dbReference type="PROSITE" id="PS50199"/>
    </source>
</evidence>
<evidence type="ECO:0000256" key="3">
    <source>
        <dbReference type="ARBA" id="ARBA00022833"/>
    </source>
</evidence>
<sequence>MSPLVVVIMLPLMWCGISFLLTFLSGWAKLAERYPDRTLPDCKAFYCQSGNIGGVNYNSCLTLCVSQRGLGLSVMIPFRIGHPTLWIPWSDFHDVQETRTPIVGFRSMTATLGTPPTVKVKLPAWLIDYVEVGDGYDADQDKDLETESELGPKWQCKQCGERNEPTFDVCWQCQAENDNRLV</sequence>
<dbReference type="AlphaFoldDB" id="A0A5C5YW48"/>
<gene>
    <name evidence="6" type="ORF">CA13_01540</name>
</gene>
<evidence type="ECO:0000256" key="4">
    <source>
        <dbReference type="SAM" id="Phobius"/>
    </source>
</evidence>
<evidence type="ECO:0000256" key="2">
    <source>
        <dbReference type="ARBA" id="ARBA00022771"/>
    </source>
</evidence>
<feature type="domain" description="RanBP2-type" evidence="5">
    <location>
        <begin position="149"/>
        <end position="179"/>
    </location>
</feature>
<evidence type="ECO:0000313" key="6">
    <source>
        <dbReference type="EMBL" id="TWT78757.1"/>
    </source>
</evidence>
<dbReference type="RefSeq" id="WP_146393829.1">
    <property type="nucleotide sequence ID" value="NZ_SJPJ01000001.1"/>
</dbReference>
<keyword evidence="4" id="KW-0472">Membrane</keyword>
<dbReference type="EMBL" id="SJPJ01000001">
    <property type="protein sequence ID" value="TWT78757.1"/>
    <property type="molecule type" value="Genomic_DNA"/>
</dbReference>
<proteinExistence type="predicted"/>
<dbReference type="InterPro" id="IPR055999">
    <property type="entry name" value="DUF7577"/>
</dbReference>
<dbReference type="OrthoDB" id="7678662at2"/>
<evidence type="ECO:0000256" key="1">
    <source>
        <dbReference type="ARBA" id="ARBA00022723"/>
    </source>
</evidence>